<keyword evidence="7" id="KW-0325">Glycoprotein</keyword>
<keyword evidence="5 8" id="KW-0442">Lipid degradation</keyword>
<dbReference type="SUPFAM" id="SSF52151">
    <property type="entry name" value="FabD/lysophospholipase-like"/>
    <property type="match status" value="1"/>
</dbReference>
<dbReference type="GO" id="GO:0004623">
    <property type="term" value="F:phospholipase A2 activity"/>
    <property type="evidence" value="ECO:0007669"/>
    <property type="project" value="TreeGrafter"/>
</dbReference>
<dbReference type="SMART" id="SM00022">
    <property type="entry name" value="PLAc"/>
    <property type="match status" value="1"/>
</dbReference>
<keyword evidence="3 9" id="KW-0732">Signal</keyword>
<keyword evidence="4 8" id="KW-0378">Hydrolase</keyword>
<dbReference type="Proteomes" id="UP000053558">
    <property type="component" value="Unassembled WGS sequence"/>
</dbReference>
<dbReference type="AlphaFoldDB" id="A0A5M3MCD0"/>
<name>A0A5M3MCD0_CONPW</name>
<organism evidence="11 12">
    <name type="scientific">Coniophora puteana (strain RWD-64-598)</name>
    <name type="common">Brown rot fungus</name>
    <dbReference type="NCBI Taxonomy" id="741705"/>
    <lineage>
        <taxon>Eukaryota</taxon>
        <taxon>Fungi</taxon>
        <taxon>Dikarya</taxon>
        <taxon>Basidiomycota</taxon>
        <taxon>Agaricomycotina</taxon>
        <taxon>Agaricomycetes</taxon>
        <taxon>Agaricomycetidae</taxon>
        <taxon>Boletales</taxon>
        <taxon>Coniophorineae</taxon>
        <taxon>Coniophoraceae</taxon>
        <taxon>Coniophora</taxon>
    </lineage>
</organism>
<gene>
    <name evidence="11" type="ORF">CONPUDRAFT_111484</name>
</gene>
<evidence type="ECO:0000256" key="8">
    <source>
        <dbReference type="PROSITE-ProRule" id="PRU00555"/>
    </source>
</evidence>
<dbReference type="EC" id="3.1.1.5" evidence="2 9"/>
<evidence type="ECO:0000256" key="3">
    <source>
        <dbReference type="ARBA" id="ARBA00022729"/>
    </source>
</evidence>
<comment type="catalytic activity">
    <reaction evidence="9">
        <text>a 1-acyl-sn-glycero-3-phosphocholine + H2O = sn-glycerol 3-phosphocholine + a fatty acid + H(+)</text>
        <dbReference type="Rhea" id="RHEA:15177"/>
        <dbReference type="ChEBI" id="CHEBI:15377"/>
        <dbReference type="ChEBI" id="CHEBI:15378"/>
        <dbReference type="ChEBI" id="CHEBI:16870"/>
        <dbReference type="ChEBI" id="CHEBI:28868"/>
        <dbReference type="ChEBI" id="CHEBI:58168"/>
        <dbReference type="EC" id="3.1.1.5"/>
    </reaction>
</comment>
<dbReference type="Gene3D" id="3.40.1090.10">
    <property type="entry name" value="Cytosolic phospholipase A2 catalytic domain"/>
    <property type="match status" value="1"/>
</dbReference>
<dbReference type="OMA" id="TEDANWP"/>
<dbReference type="Pfam" id="PF01735">
    <property type="entry name" value="PLA2_B"/>
    <property type="match status" value="1"/>
</dbReference>
<evidence type="ECO:0000256" key="6">
    <source>
        <dbReference type="ARBA" id="ARBA00023098"/>
    </source>
</evidence>
<evidence type="ECO:0000256" key="2">
    <source>
        <dbReference type="ARBA" id="ARBA00013274"/>
    </source>
</evidence>
<evidence type="ECO:0000256" key="1">
    <source>
        <dbReference type="ARBA" id="ARBA00008780"/>
    </source>
</evidence>
<proteinExistence type="inferred from homology"/>
<keyword evidence="12" id="KW-1185">Reference proteome</keyword>
<dbReference type="RefSeq" id="XP_007773710.1">
    <property type="nucleotide sequence ID" value="XM_007775520.1"/>
</dbReference>
<comment type="similarity">
    <text evidence="1 9">Belongs to the lysophospholipase family.</text>
</comment>
<evidence type="ECO:0000313" key="12">
    <source>
        <dbReference type="Proteomes" id="UP000053558"/>
    </source>
</evidence>
<evidence type="ECO:0000256" key="7">
    <source>
        <dbReference type="ARBA" id="ARBA00023180"/>
    </source>
</evidence>
<feature type="signal peptide" evidence="9">
    <location>
        <begin position="1"/>
        <end position="28"/>
    </location>
</feature>
<dbReference type="EMBL" id="JH711586">
    <property type="protein sequence ID" value="EIW76500.1"/>
    <property type="molecule type" value="Genomic_DNA"/>
</dbReference>
<reference evidence="12" key="1">
    <citation type="journal article" date="2012" name="Science">
        <title>The Paleozoic origin of enzymatic lignin decomposition reconstructed from 31 fungal genomes.</title>
        <authorList>
            <person name="Floudas D."/>
            <person name="Binder M."/>
            <person name="Riley R."/>
            <person name="Barry K."/>
            <person name="Blanchette R.A."/>
            <person name="Henrissat B."/>
            <person name="Martinez A.T."/>
            <person name="Otillar R."/>
            <person name="Spatafora J.W."/>
            <person name="Yadav J.S."/>
            <person name="Aerts A."/>
            <person name="Benoit I."/>
            <person name="Boyd A."/>
            <person name="Carlson A."/>
            <person name="Copeland A."/>
            <person name="Coutinho P.M."/>
            <person name="de Vries R.P."/>
            <person name="Ferreira P."/>
            <person name="Findley K."/>
            <person name="Foster B."/>
            <person name="Gaskell J."/>
            <person name="Glotzer D."/>
            <person name="Gorecki P."/>
            <person name="Heitman J."/>
            <person name="Hesse C."/>
            <person name="Hori C."/>
            <person name="Igarashi K."/>
            <person name="Jurgens J.A."/>
            <person name="Kallen N."/>
            <person name="Kersten P."/>
            <person name="Kohler A."/>
            <person name="Kuees U."/>
            <person name="Kumar T.K.A."/>
            <person name="Kuo A."/>
            <person name="LaButti K."/>
            <person name="Larrondo L.F."/>
            <person name="Lindquist E."/>
            <person name="Ling A."/>
            <person name="Lombard V."/>
            <person name="Lucas S."/>
            <person name="Lundell T."/>
            <person name="Martin R."/>
            <person name="McLaughlin D.J."/>
            <person name="Morgenstern I."/>
            <person name="Morin E."/>
            <person name="Murat C."/>
            <person name="Nagy L.G."/>
            <person name="Nolan M."/>
            <person name="Ohm R.A."/>
            <person name="Patyshakuliyeva A."/>
            <person name="Rokas A."/>
            <person name="Ruiz-Duenas F.J."/>
            <person name="Sabat G."/>
            <person name="Salamov A."/>
            <person name="Samejima M."/>
            <person name="Schmutz J."/>
            <person name="Slot J.C."/>
            <person name="St John F."/>
            <person name="Stenlid J."/>
            <person name="Sun H."/>
            <person name="Sun S."/>
            <person name="Syed K."/>
            <person name="Tsang A."/>
            <person name="Wiebenga A."/>
            <person name="Young D."/>
            <person name="Pisabarro A."/>
            <person name="Eastwood D.C."/>
            <person name="Martin F."/>
            <person name="Cullen D."/>
            <person name="Grigoriev I.V."/>
            <person name="Hibbett D.S."/>
        </authorList>
    </citation>
    <scope>NUCLEOTIDE SEQUENCE [LARGE SCALE GENOMIC DNA]</scope>
    <source>
        <strain evidence="12">RWD-64-598 SS2</strain>
    </source>
</reference>
<evidence type="ECO:0000256" key="9">
    <source>
        <dbReference type="RuleBase" id="RU362103"/>
    </source>
</evidence>
<dbReference type="InterPro" id="IPR002642">
    <property type="entry name" value="LysoPLipase_cat_dom"/>
</dbReference>
<accession>A0A5M3MCD0</accession>
<dbReference type="OrthoDB" id="4084751at2759"/>
<dbReference type="GO" id="GO:0046475">
    <property type="term" value="P:glycerophospholipid catabolic process"/>
    <property type="evidence" value="ECO:0007669"/>
    <property type="project" value="TreeGrafter"/>
</dbReference>
<dbReference type="PANTHER" id="PTHR10728:SF33">
    <property type="entry name" value="LYSOPHOSPHOLIPASE 1-RELATED"/>
    <property type="match status" value="1"/>
</dbReference>
<dbReference type="InterPro" id="IPR016035">
    <property type="entry name" value="Acyl_Trfase/lysoPLipase"/>
</dbReference>
<feature type="domain" description="PLA2c" evidence="10">
    <location>
        <begin position="37"/>
        <end position="616"/>
    </location>
</feature>
<dbReference type="GO" id="GO:0004622">
    <property type="term" value="F:phosphatidylcholine lysophospholipase activity"/>
    <property type="evidence" value="ECO:0007669"/>
    <property type="project" value="UniProtKB-EC"/>
</dbReference>
<evidence type="ECO:0000259" key="10">
    <source>
        <dbReference type="PROSITE" id="PS51210"/>
    </source>
</evidence>
<keyword evidence="6 8" id="KW-0443">Lipid metabolism</keyword>
<dbReference type="GO" id="GO:0005829">
    <property type="term" value="C:cytosol"/>
    <property type="evidence" value="ECO:0007669"/>
    <property type="project" value="TreeGrafter"/>
</dbReference>
<feature type="chain" id="PRO_5024500879" description="Lysophospholipase" evidence="9">
    <location>
        <begin position="29"/>
        <end position="656"/>
    </location>
</feature>
<evidence type="ECO:0000256" key="5">
    <source>
        <dbReference type="ARBA" id="ARBA00022963"/>
    </source>
</evidence>
<evidence type="ECO:0000256" key="4">
    <source>
        <dbReference type="ARBA" id="ARBA00022801"/>
    </source>
</evidence>
<dbReference type="PROSITE" id="PS51210">
    <property type="entry name" value="PLA2C"/>
    <property type="match status" value="1"/>
</dbReference>
<sequence>MKLNAQTQAAALGIALLPLAATAQSAAAQAYTPQTTSCPSGFALYRDAGNAGNQTISSSESAYVQSRKSNVLPGAWKTYLANVQGTSAGSSLPSYVSEILNGTGSAQDLPTLGIASSGGGYRAAFFGAGTLNALDARNSSSASAGLGGLLQSATYIAGLSGGSWLLSSLVQANFPMIQELVFGPTQNTSNTQNSWGGWMADMGLSEPSDSLLTNGEYIDGLLNEFKGKQSAGWPVTFVDLWARTLARHFSNGTTMNSFYDENLPHGAGILWSDVVNTPAFASYNIPFPIVVVDMHAPNENDSNVITLDTEPITNTVFEFNPYEMGSFDPNLAAFTQTKYLGTTNTSVCVTGYDQQAFVTGSSSALFNSFNSQALSSTLGPLLQAIEGVIGNPDDLLYAAYPNPFYGVTTGGFLGSNQTVLTLVDGGEDGENLPIQPLFVKARGVDVIISIDATADINNYAAGSALIATQNRTSLFPSAYSFPPVPTSIQTFASQNLADRPTFFGCNTTSSNDTTPLIIYIANGGPPAGASSTSDGITNTATLQLSYNDTFAQSFIDQTFAIATQGRPSSGGDTKDGEWPACVACAVVDRARGRAGQERSGVCQSCFERYCWSGVELDATGPGTGGQSSGAVGAVRPGLLGAVVGGVVVGLGAMLML</sequence>
<dbReference type="GeneID" id="19198892"/>
<evidence type="ECO:0000313" key="11">
    <source>
        <dbReference type="EMBL" id="EIW76500.1"/>
    </source>
</evidence>
<dbReference type="PANTHER" id="PTHR10728">
    <property type="entry name" value="CYTOSOLIC PHOSPHOLIPASE A2"/>
    <property type="match status" value="1"/>
</dbReference>
<comment type="caution">
    <text evidence="11">The sequence shown here is derived from an EMBL/GenBank/DDBJ whole genome shotgun (WGS) entry which is preliminary data.</text>
</comment>
<protein>
    <recommendedName>
        <fullName evidence="2 9">Lysophospholipase</fullName>
        <ecNumber evidence="2 9">3.1.1.5</ecNumber>
    </recommendedName>
</protein>
<dbReference type="KEGG" id="cput:CONPUDRAFT_111484"/>